<dbReference type="InterPro" id="IPR036390">
    <property type="entry name" value="WH_DNA-bd_sf"/>
</dbReference>
<evidence type="ECO:0000256" key="1">
    <source>
        <dbReference type="ARBA" id="ARBA00009437"/>
    </source>
</evidence>
<dbReference type="PANTHER" id="PTHR30537">
    <property type="entry name" value="HTH-TYPE TRANSCRIPTIONAL REGULATOR"/>
    <property type="match status" value="1"/>
</dbReference>
<proteinExistence type="inferred from homology"/>
<comment type="caution">
    <text evidence="6">The sequence shown here is derived from an EMBL/GenBank/DDBJ whole genome shotgun (WGS) entry which is preliminary data.</text>
</comment>
<dbReference type="EMBL" id="WTVS01000077">
    <property type="protein sequence ID" value="NMG00426.1"/>
    <property type="molecule type" value="Genomic_DNA"/>
</dbReference>
<evidence type="ECO:0000256" key="4">
    <source>
        <dbReference type="ARBA" id="ARBA00023163"/>
    </source>
</evidence>
<dbReference type="Proteomes" id="UP000634522">
    <property type="component" value="Unassembled WGS sequence"/>
</dbReference>
<evidence type="ECO:0000256" key="2">
    <source>
        <dbReference type="ARBA" id="ARBA00023015"/>
    </source>
</evidence>
<keyword evidence="3" id="KW-0238">DNA-binding</keyword>
<dbReference type="InterPro" id="IPR005119">
    <property type="entry name" value="LysR_subst-bd"/>
</dbReference>
<keyword evidence="2" id="KW-0805">Transcription regulation</keyword>
<dbReference type="InterPro" id="IPR000847">
    <property type="entry name" value="LysR_HTH_N"/>
</dbReference>
<dbReference type="Pfam" id="PF00126">
    <property type="entry name" value="HTH_1"/>
    <property type="match status" value="1"/>
</dbReference>
<accession>A0ABX1NMC9</accession>
<dbReference type="PRINTS" id="PR00039">
    <property type="entry name" value="HTHLYSR"/>
</dbReference>
<dbReference type="CDD" id="cd08432">
    <property type="entry name" value="PBP2_GcdR_TrpI_HvrB_AmpR_like"/>
    <property type="match status" value="1"/>
</dbReference>
<sequence>MAEDSVAPRLHALLVFETAARHGSFTRAAGSLGISQPAVSHTICGLEESLGVQLFERLHRGVRLSDAGRYLYEQVNVGLTLIDEAVREVRRFSASDLVTLSASTATATWWLLPRVARFKQANPQIEIRCITVDTDVDMGTGGIDLAITLGRGEWSRYPRWRMFDEEVFPVCSPEYARELGENPTPQSLCTATLLNFEERYRPRINWTDWLGKFGVSLPRTNMPLRFTDYSVVLHAALEGQGMALGWRHIVVPLLEQGRLVRPLAEQVATGNPIYIIAAPNRHMRPSVVIVRDWLLAESRDDRAD</sequence>
<keyword evidence="7" id="KW-1185">Reference proteome</keyword>
<feature type="domain" description="HTH lysR-type" evidence="5">
    <location>
        <begin position="8"/>
        <end position="65"/>
    </location>
</feature>
<evidence type="ECO:0000259" key="5">
    <source>
        <dbReference type="PROSITE" id="PS50931"/>
    </source>
</evidence>
<protein>
    <submittedName>
        <fullName evidence="6">LysR family transcriptional regulator</fullName>
    </submittedName>
</protein>
<dbReference type="Gene3D" id="1.10.10.10">
    <property type="entry name" value="Winged helix-like DNA-binding domain superfamily/Winged helix DNA-binding domain"/>
    <property type="match status" value="1"/>
</dbReference>
<dbReference type="PROSITE" id="PS50931">
    <property type="entry name" value="HTH_LYSR"/>
    <property type="match status" value="1"/>
</dbReference>
<dbReference type="RefSeq" id="WP_169142950.1">
    <property type="nucleotide sequence ID" value="NZ_WTVS01000077.1"/>
</dbReference>
<dbReference type="PANTHER" id="PTHR30537:SF5">
    <property type="entry name" value="HTH-TYPE TRANSCRIPTIONAL ACTIVATOR TTDR-RELATED"/>
    <property type="match status" value="1"/>
</dbReference>
<gene>
    <name evidence="6" type="ORF">GPA27_23895</name>
</gene>
<name>A0ABX1NMC9_9RHOO</name>
<evidence type="ECO:0000313" key="7">
    <source>
        <dbReference type="Proteomes" id="UP000634522"/>
    </source>
</evidence>
<dbReference type="InterPro" id="IPR058163">
    <property type="entry name" value="LysR-type_TF_proteobact-type"/>
</dbReference>
<comment type="similarity">
    <text evidence="1">Belongs to the LysR transcriptional regulatory family.</text>
</comment>
<dbReference type="Pfam" id="PF03466">
    <property type="entry name" value="LysR_substrate"/>
    <property type="match status" value="1"/>
</dbReference>
<dbReference type="InterPro" id="IPR036388">
    <property type="entry name" value="WH-like_DNA-bd_sf"/>
</dbReference>
<dbReference type="SUPFAM" id="SSF46785">
    <property type="entry name" value="Winged helix' DNA-binding domain"/>
    <property type="match status" value="1"/>
</dbReference>
<evidence type="ECO:0000256" key="3">
    <source>
        <dbReference type="ARBA" id="ARBA00023125"/>
    </source>
</evidence>
<evidence type="ECO:0000313" key="6">
    <source>
        <dbReference type="EMBL" id="NMG00426.1"/>
    </source>
</evidence>
<dbReference type="Gene3D" id="3.40.190.10">
    <property type="entry name" value="Periplasmic binding protein-like II"/>
    <property type="match status" value="2"/>
</dbReference>
<reference evidence="6 7" key="1">
    <citation type="submission" date="2019-12" db="EMBL/GenBank/DDBJ databases">
        <title>Comparative genomics gives insights into the taxonomy of the Azoarcus-Aromatoleum group and reveals separate origins of nif in the plant-associated Azoarcus and non-plant-associated Aromatoleum sub-groups.</title>
        <authorList>
            <person name="Lafos M."/>
            <person name="Maluk M."/>
            <person name="Batista M."/>
            <person name="Junghare M."/>
            <person name="Carmona M."/>
            <person name="Faoro H."/>
            <person name="Cruz L.M."/>
            <person name="Battistoni F."/>
            <person name="De Souza E."/>
            <person name="Pedrosa F."/>
            <person name="Chen W.-M."/>
            <person name="Poole P.S."/>
            <person name="Dixon R.A."/>
            <person name="James E.K."/>
        </authorList>
    </citation>
    <scope>NUCLEOTIDE SEQUENCE [LARGE SCALE GENOMIC DNA]</scope>
    <source>
        <strain evidence="6 7">T</strain>
    </source>
</reference>
<dbReference type="SUPFAM" id="SSF53850">
    <property type="entry name" value="Periplasmic binding protein-like II"/>
    <property type="match status" value="1"/>
</dbReference>
<organism evidence="6 7">
    <name type="scientific">Aromatoleum toluolicum</name>
    <dbReference type="NCBI Taxonomy" id="90060"/>
    <lineage>
        <taxon>Bacteria</taxon>
        <taxon>Pseudomonadati</taxon>
        <taxon>Pseudomonadota</taxon>
        <taxon>Betaproteobacteria</taxon>
        <taxon>Rhodocyclales</taxon>
        <taxon>Rhodocyclaceae</taxon>
        <taxon>Aromatoleum</taxon>
    </lineage>
</organism>
<keyword evidence="4" id="KW-0804">Transcription</keyword>